<proteinExistence type="predicted"/>
<evidence type="ECO:0000313" key="3">
    <source>
        <dbReference type="Proteomes" id="UP000219369"/>
    </source>
</evidence>
<evidence type="ECO:0000313" key="2">
    <source>
        <dbReference type="EMBL" id="SCO92474.1"/>
    </source>
</evidence>
<evidence type="ECO:0000256" key="1">
    <source>
        <dbReference type="SAM" id="MobiDB-lite"/>
    </source>
</evidence>
<dbReference type="Proteomes" id="UP000219369">
    <property type="component" value="Unassembled WGS sequence"/>
</dbReference>
<feature type="compositionally biased region" description="Basic and acidic residues" evidence="1">
    <location>
        <begin position="37"/>
        <end position="51"/>
    </location>
</feature>
<name>A0A2H3TV33_FUSOX</name>
<organism evidence="2 3">
    <name type="scientific">Fusarium oxysporum</name>
    <name type="common">Fusarium vascular wilt</name>
    <dbReference type="NCBI Taxonomy" id="5507"/>
    <lineage>
        <taxon>Eukaryota</taxon>
        <taxon>Fungi</taxon>
        <taxon>Dikarya</taxon>
        <taxon>Ascomycota</taxon>
        <taxon>Pezizomycotina</taxon>
        <taxon>Sordariomycetes</taxon>
        <taxon>Hypocreomycetidae</taxon>
        <taxon>Hypocreales</taxon>
        <taxon>Nectriaceae</taxon>
        <taxon>Fusarium</taxon>
        <taxon>Fusarium oxysporum species complex</taxon>
    </lineage>
</organism>
<dbReference type="VEuPathDB" id="FungiDB:FOC4_g10010267"/>
<accession>A0A2H3TV33</accession>
<gene>
    <name evidence="2" type="ORF">FRV6_16602</name>
</gene>
<protein>
    <submittedName>
        <fullName evidence="2">Uncharacterized protein</fullName>
    </submittedName>
</protein>
<dbReference type="VEuPathDB" id="FungiDB:FOMG_17386"/>
<reference evidence="3" key="1">
    <citation type="submission" date="2016-09" db="EMBL/GenBank/DDBJ databases">
        <authorList>
            <person name="Guldener U."/>
        </authorList>
    </citation>
    <scope>NUCLEOTIDE SEQUENCE [LARGE SCALE GENOMIC DNA]</scope>
    <source>
        <strain evidence="3">V64-1</strain>
    </source>
</reference>
<dbReference type="OrthoDB" id="5098016at2759"/>
<feature type="region of interest" description="Disordered" evidence="1">
    <location>
        <begin position="34"/>
        <end position="75"/>
    </location>
</feature>
<dbReference type="EMBL" id="FMJY01000011">
    <property type="protein sequence ID" value="SCO92474.1"/>
    <property type="molecule type" value="Genomic_DNA"/>
</dbReference>
<dbReference type="AlphaFoldDB" id="A0A2H3TV33"/>
<sequence length="91" mass="10100">MREDAGSDALFKLAFYAGRTVLLDIVSPRSQAIDQDLDQRQEGDSYDDKSFCKQHKGPRTGPKEPAGANEFPADESRGFNFSPFIVLGPYD</sequence>